<protein>
    <recommendedName>
        <fullName evidence="3">DUF1524 domain-containing protein</fullName>
    </recommendedName>
</protein>
<evidence type="ECO:0008006" key="3">
    <source>
        <dbReference type="Google" id="ProtNLM"/>
    </source>
</evidence>
<accession>A0ABU8IJE0</accession>
<gene>
    <name evidence="1" type="ORF">H3V53_00475</name>
</gene>
<reference evidence="1 2" key="1">
    <citation type="journal article" date="2022" name="Arch. Microbiol.">
        <title>Paraburkholderia bengalensis sp. nov. isolated from roots of Oryza sativa, IR64.</title>
        <authorList>
            <person name="Nag P."/>
            <person name="Mondal N."/>
            <person name="Sarkar J."/>
            <person name="Das S."/>
        </authorList>
    </citation>
    <scope>NUCLEOTIDE SEQUENCE [LARGE SCALE GENOMIC DNA]</scope>
    <source>
        <strain evidence="1 2">IR64_4_BI</strain>
    </source>
</reference>
<proteinExistence type="predicted"/>
<evidence type="ECO:0000313" key="1">
    <source>
        <dbReference type="EMBL" id="MEI5995740.1"/>
    </source>
</evidence>
<dbReference type="RefSeq" id="WP_336596211.1">
    <property type="nucleotide sequence ID" value="NZ_JACFYJ010000001.1"/>
</dbReference>
<keyword evidence="2" id="KW-1185">Reference proteome</keyword>
<comment type="caution">
    <text evidence="1">The sequence shown here is derived from an EMBL/GenBank/DDBJ whole genome shotgun (WGS) entry which is preliminary data.</text>
</comment>
<dbReference type="EMBL" id="JACFYJ010000001">
    <property type="protein sequence ID" value="MEI5995740.1"/>
    <property type="molecule type" value="Genomic_DNA"/>
</dbReference>
<organism evidence="1 2">
    <name type="scientific">Paraburkholderia bengalensis</name>
    <dbReference type="NCBI Taxonomy" id="2747562"/>
    <lineage>
        <taxon>Bacteria</taxon>
        <taxon>Pseudomonadati</taxon>
        <taxon>Pseudomonadota</taxon>
        <taxon>Betaproteobacteria</taxon>
        <taxon>Burkholderiales</taxon>
        <taxon>Burkholderiaceae</taxon>
        <taxon>Paraburkholderia</taxon>
    </lineage>
</organism>
<dbReference type="Proteomes" id="UP001386437">
    <property type="component" value="Unassembled WGS sequence"/>
</dbReference>
<name>A0ABU8IJE0_9BURK</name>
<sequence length="311" mass="34703">MADSEFFAIGFDLGWDLARFGRTAPKDVALPGLRDGYRAGHLQFPFPQHRCDRFTAKWLQLRVGALRRRRAVDAGVTADYLRSIDADFCPVVLSPLTHATLADTDWSVDRINNDGAYAVGNLVVLSTRANKAKGRKDYARVAALACGDPNEERQRLTRRQWARLACLMFASDARCVADVHCGALLTRLPQDCRAPLYYLVQQVLLANCRPASTRNAMLRALDRLIGQSCHTARMRMAVERLAMLQATVAYPYDALADPRVQENLWAWFSALDVRCAAPLVSLFQHFGAVPCAASLPDKWRVITSGYPPSHR</sequence>
<evidence type="ECO:0000313" key="2">
    <source>
        <dbReference type="Proteomes" id="UP001386437"/>
    </source>
</evidence>